<comment type="caution">
    <text evidence="1">The sequence shown here is derived from an EMBL/GenBank/DDBJ whole genome shotgun (WGS) entry which is preliminary data.</text>
</comment>
<protein>
    <submittedName>
        <fullName evidence="1">Uncharacterized protein</fullName>
    </submittedName>
</protein>
<organism evidence="1 2">
    <name type="scientific">Quercus suber</name>
    <name type="common">Cork oak</name>
    <dbReference type="NCBI Taxonomy" id="58331"/>
    <lineage>
        <taxon>Eukaryota</taxon>
        <taxon>Viridiplantae</taxon>
        <taxon>Streptophyta</taxon>
        <taxon>Embryophyta</taxon>
        <taxon>Tracheophyta</taxon>
        <taxon>Spermatophyta</taxon>
        <taxon>Magnoliopsida</taxon>
        <taxon>eudicotyledons</taxon>
        <taxon>Gunneridae</taxon>
        <taxon>Pentapetalae</taxon>
        <taxon>rosids</taxon>
        <taxon>fabids</taxon>
        <taxon>Fagales</taxon>
        <taxon>Fagaceae</taxon>
        <taxon>Quercus</taxon>
    </lineage>
</organism>
<reference evidence="1 2" key="1">
    <citation type="journal article" date="2018" name="Sci. Data">
        <title>The draft genome sequence of cork oak.</title>
        <authorList>
            <person name="Ramos A.M."/>
            <person name="Usie A."/>
            <person name="Barbosa P."/>
            <person name="Barros P.M."/>
            <person name="Capote T."/>
            <person name="Chaves I."/>
            <person name="Simoes F."/>
            <person name="Abreu I."/>
            <person name="Carrasquinho I."/>
            <person name="Faro C."/>
            <person name="Guimaraes J.B."/>
            <person name="Mendonca D."/>
            <person name="Nobrega F."/>
            <person name="Rodrigues L."/>
            <person name="Saibo N.J.M."/>
            <person name="Varela M.C."/>
            <person name="Egas C."/>
            <person name="Matos J."/>
            <person name="Miguel C.M."/>
            <person name="Oliveira M.M."/>
            <person name="Ricardo C.P."/>
            <person name="Goncalves S."/>
        </authorList>
    </citation>
    <scope>NUCLEOTIDE SEQUENCE [LARGE SCALE GENOMIC DNA]</scope>
    <source>
        <strain evidence="2">cv. HL8</strain>
    </source>
</reference>
<name>A0AAW0J8N2_QUESU</name>
<gene>
    <name evidence="1" type="ORF">CFP56_036336</name>
</gene>
<accession>A0AAW0J8N2</accession>
<keyword evidence="2" id="KW-1185">Reference proteome</keyword>
<dbReference type="Proteomes" id="UP000237347">
    <property type="component" value="Unassembled WGS sequence"/>
</dbReference>
<evidence type="ECO:0000313" key="1">
    <source>
        <dbReference type="EMBL" id="KAK7822576.1"/>
    </source>
</evidence>
<dbReference type="EMBL" id="PKMF04000662">
    <property type="protein sequence ID" value="KAK7822576.1"/>
    <property type="molecule type" value="Genomic_DNA"/>
</dbReference>
<dbReference type="AlphaFoldDB" id="A0AAW0J8N2"/>
<proteinExistence type="predicted"/>
<sequence length="211" mass="23864">MAIRLQYAESTCVGALFVLIAPAHLQAGGQEQSYMDPFLKRVCNPSIEYNDFIQTTSHTGSHLWKALLRGRDLLWSGLRWAVCKGHSINFWMDRWLPPGPIRGLIHGPLLPQEYEFKVAWMTNDNHQWDFTPLSMVLPPTITQYIYAQPLPIPCSQSSPSLDDDYVWNHHAGLSFMIGVKITQSCFTFMLYSIGTLSSLSPFGLSGWAKTL</sequence>
<evidence type="ECO:0000313" key="2">
    <source>
        <dbReference type="Proteomes" id="UP000237347"/>
    </source>
</evidence>